<sequence>MANALPEPSHPAPAADTGTPGISSARLQAFSDAVIAIAATLLVLEIKLPEHEGVWAGLRHELPALASYAVSFLVIGIVWIHHHNLFHRVRQVDRALLLLNLGLLLTVSFLPVPTATLGSRLDGADATAAAVFYSLAVGLTSVWFLLFWHHLCRRPHLLVPGALAEARLARRHAVTGPVVYFAAAALALVTPVGSLGLNAALIGYLIVNRRSPTARTRPGAAAGAAPDRS</sequence>
<evidence type="ECO:0000256" key="4">
    <source>
        <dbReference type="ARBA" id="ARBA00022538"/>
    </source>
</evidence>
<dbReference type="Pfam" id="PF06736">
    <property type="entry name" value="TMEM175"/>
    <property type="match status" value="1"/>
</dbReference>
<dbReference type="GO" id="GO:0005267">
    <property type="term" value="F:potassium channel activity"/>
    <property type="evidence" value="ECO:0007669"/>
    <property type="project" value="UniProtKB-KW"/>
</dbReference>
<dbReference type="GO" id="GO:0016020">
    <property type="term" value="C:membrane"/>
    <property type="evidence" value="ECO:0007669"/>
    <property type="project" value="UniProtKB-SubCell"/>
</dbReference>
<evidence type="ECO:0000313" key="15">
    <source>
        <dbReference type="Proteomes" id="UP001206128"/>
    </source>
</evidence>
<gene>
    <name evidence="14" type="ORF">LX83_001812</name>
</gene>
<dbReference type="Proteomes" id="UP001206128">
    <property type="component" value="Unassembled WGS sequence"/>
</dbReference>
<comment type="catalytic activity">
    <reaction evidence="12">
        <text>K(+)(in) = K(+)(out)</text>
        <dbReference type="Rhea" id="RHEA:29463"/>
        <dbReference type="ChEBI" id="CHEBI:29103"/>
    </reaction>
</comment>
<evidence type="ECO:0000256" key="5">
    <source>
        <dbReference type="ARBA" id="ARBA00022692"/>
    </source>
</evidence>
<protein>
    <submittedName>
        <fullName evidence="14">Membrane protein</fullName>
    </submittedName>
</protein>
<evidence type="ECO:0000256" key="9">
    <source>
        <dbReference type="ARBA" id="ARBA00023065"/>
    </source>
</evidence>
<evidence type="ECO:0000256" key="11">
    <source>
        <dbReference type="ARBA" id="ARBA00023303"/>
    </source>
</evidence>
<feature type="transmembrane region" description="Helical" evidence="13">
    <location>
        <begin position="65"/>
        <end position="83"/>
    </location>
</feature>
<evidence type="ECO:0000256" key="13">
    <source>
        <dbReference type="SAM" id="Phobius"/>
    </source>
</evidence>
<dbReference type="GO" id="GO:0015252">
    <property type="term" value="F:proton channel activity"/>
    <property type="evidence" value="ECO:0007669"/>
    <property type="project" value="InterPro"/>
</dbReference>
<evidence type="ECO:0000256" key="1">
    <source>
        <dbReference type="ARBA" id="ARBA00004141"/>
    </source>
</evidence>
<comment type="similarity">
    <text evidence="2">Belongs to the TMEM175 family.</text>
</comment>
<evidence type="ECO:0000256" key="2">
    <source>
        <dbReference type="ARBA" id="ARBA00006920"/>
    </source>
</evidence>
<dbReference type="AlphaFoldDB" id="A0AAE3KK18"/>
<keyword evidence="4" id="KW-0633">Potassium transport</keyword>
<keyword evidence="10 13" id="KW-0472">Membrane</keyword>
<evidence type="ECO:0000256" key="7">
    <source>
        <dbReference type="ARBA" id="ARBA00022958"/>
    </source>
</evidence>
<keyword evidence="5 13" id="KW-0812">Transmembrane</keyword>
<keyword evidence="11" id="KW-0407">Ion channel</keyword>
<keyword evidence="9" id="KW-0406">Ion transport</keyword>
<evidence type="ECO:0000256" key="10">
    <source>
        <dbReference type="ARBA" id="ARBA00023136"/>
    </source>
</evidence>
<name>A0AAE3KK18_9PSEU</name>
<keyword evidence="8 13" id="KW-1133">Transmembrane helix</keyword>
<feature type="transmembrane region" description="Helical" evidence="13">
    <location>
        <begin position="130"/>
        <end position="151"/>
    </location>
</feature>
<keyword evidence="3" id="KW-0813">Transport</keyword>
<dbReference type="InterPro" id="IPR010617">
    <property type="entry name" value="TMEM175-like"/>
</dbReference>
<evidence type="ECO:0000256" key="6">
    <source>
        <dbReference type="ARBA" id="ARBA00022826"/>
    </source>
</evidence>
<dbReference type="RefSeq" id="WP_253769327.1">
    <property type="nucleotide sequence ID" value="NZ_JAMTCK010000004.1"/>
</dbReference>
<keyword evidence="6" id="KW-0631">Potassium channel</keyword>
<accession>A0AAE3KK18</accession>
<evidence type="ECO:0000256" key="12">
    <source>
        <dbReference type="ARBA" id="ARBA00034430"/>
    </source>
</evidence>
<evidence type="ECO:0000256" key="8">
    <source>
        <dbReference type="ARBA" id="ARBA00022989"/>
    </source>
</evidence>
<reference evidence="14" key="1">
    <citation type="submission" date="2022-06" db="EMBL/GenBank/DDBJ databases">
        <title>Genomic Encyclopedia of Archaeal and Bacterial Type Strains, Phase II (KMG-II): from individual species to whole genera.</title>
        <authorList>
            <person name="Goeker M."/>
        </authorList>
    </citation>
    <scope>NUCLEOTIDE SEQUENCE</scope>
    <source>
        <strain evidence="14">DSM 43935</strain>
    </source>
</reference>
<evidence type="ECO:0000256" key="3">
    <source>
        <dbReference type="ARBA" id="ARBA00022448"/>
    </source>
</evidence>
<proteinExistence type="inferred from homology"/>
<dbReference type="PANTHER" id="PTHR31462">
    <property type="entry name" value="ENDOSOMAL/LYSOSOMAL POTASSIUM CHANNEL TMEM175"/>
    <property type="match status" value="1"/>
</dbReference>
<keyword evidence="15" id="KW-1185">Reference proteome</keyword>
<comment type="subcellular location">
    <subcellularLocation>
        <location evidence="1">Membrane</location>
        <topology evidence="1">Multi-pass membrane protein</topology>
    </subcellularLocation>
</comment>
<feature type="transmembrane region" description="Helical" evidence="13">
    <location>
        <begin position="178"/>
        <end position="207"/>
    </location>
</feature>
<organism evidence="14 15">
    <name type="scientific">Goodfellowiella coeruleoviolacea</name>
    <dbReference type="NCBI Taxonomy" id="334858"/>
    <lineage>
        <taxon>Bacteria</taxon>
        <taxon>Bacillati</taxon>
        <taxon>Actinomycetota</taxon>
        <taxon>Actinomycetes</taxon>
        <taxon>Pseudonocardiales</taxon>
        <taxon>Pseudonocardiaceae</taxon>
        <taxon>Goodfellowiella</taxon>
    </lineage>
</organism>
<dbReference type="PANTHER" id="PTHR31462:SF5">
    <property type="entry name" value="ENDOSOMAL_LYSOSOMAL PROTON CHANNEL TMEM175"/>
    <property type="match status" value="1"/>
</dbReference>
<keyword evidence="7" id="KW-0630">Potassium</keyword>
<evidence type="ECO:0000313" key="14">
    <source>
        <dbReference type="EMBL" id="MCP2164963.1"/>
    </source>
</evidence>
<feature type="transmembrane region" description="Helical" evidence="13">
    <location>
        <begin position="95"/>
        <end position="118"/>
    </location>
</feature>
<dbReference type="EMBL" id="JAMTCK010000004">
    <property type="protein sequence ID" value="MCP2164963.1"/>
    <property type="molecule type" value="Genomic_DNA"/>
</dbReference>
<comment type="caution">
    <text evidence="14">The sequence shown here is derived from an EMBL/GenBank/DDBJ whole genome shotgun (WGS) entry which is preliminary data.</text>
</comment>